<dbReference type="Gene3D" id="3.40.50.2300">
    <property type="match status" value="1"/>
</dbReference>
<protein>
    <submittedName>
        <fullName evidence="3">DUF5932 domain-containing protein</fullName>
    </submittedName>
</protein>
<evidence type="ECO:0000313" key="4">
    <source>
        <dbReference type="Proteomes" id="UP001597012"/>
    </source>
</evidence>
<proteinExistence type="predicted"/>
<name>A0ABW3B139_9FLAO</name>
<organism evidence="3 4">
    <name type="scientific">Maribacter chungangensis</name>
    <dbReference type="NCBI Taxonomy" id="1069117"/>
    <lineage>
        <taxon>Bacteria</taxon>
        <taxon>Pseudomonadati</taxon>
        <taxon>Bacteroidota</taxon>
        <taxon>Flavobacteriia</taxon>
        <taxon>Flavobacteriales</taxon>
        <taxon>Flavobacteriaceae</taxon>
        <taxon>Maribacter</taxon>
    </lineage>
</organism>
<dbReference type="Pfam" id="PF19355">
    <property type="entry name" value="DUF5932"/>
    <property type="match status" value="1"/>
</dbReference>
<keyword evidence="4" id="KW-1185">Reference proteome</keyword>
<dbReference type="InterPro" id="IPR001789">
    <property type="entry name" value="Sig_transdc_resp-reg_receiver"/>
</dbReference>
<keyword evidence="1" id="KW-0597">Phosphoprotein</keyword>
<evidence type="ECO:0000256" key="1">
    <source>
        <dbReference type="PROSITE-ProRule" id="PRU00169"/>
    </source>
</evidence>
<gene>
    <name evidence="3" type="ORF">ACFQZJ_06165</name>
</gene>
<evidence type="ECO:0000259" key="2">
    <source>
        <dbReference type="PROSITE" id="PS50110"/>
    </source>
</evidence>
<sequence>MFKKVLVVEDLDSIGFGITQMLKQETSIQEVQQSLYCDDAYLKFLKAIQDNAPFDLLITDLSFKRDHRGHKINTGDALVKVLKTKQPTLKTIMYSVEDRNVRIKSLFNANGIDGYVAKGRTGLKDLVEAVHTVAQNTTYISPGLNGFMVGKDVFEIEEYDIELLKHLSNGYSQKEISELFKKKNIQPNGMSSIEKRLNRLKVELNAKNVIQLVALSKDLGWV</sequence>
<accession>A0ABW3B139</accession>
<reference evidence="4" key="1">
    <citation type="journal article" date="2019" name="Int. J. Syst. Evol. Microbiol.">
        <title>The Global Catalogue of Microorganisms (GCM) 10K type strain sequencing project: providing services to taxonomists for standard genome sequencing and annotation.</title>
        <authorList>
            <consortium name="The Broad Institute Genomics Platform"/>
            <consortium name="The Broad Institute Genome Sequencing Center for Infectious Disease"/>
            <person name="Wu L."/>
            <person name="Ma J."/>
        </authorList>
    </citation>
    <scope>NUCLEOTIDE SEQUENCE [LARGE SCALE GENOMIC DNA]</scope>
    <source>
        <strain evidence="4">CCUG 61948</strain>
    </source>
</reference>
<dbReference type="RefSeq" id="WP_379933062.1">
    <property type="nucleotide sequence ID" value="NZ_JBHTHY010000003.1"/>
</dbReference>
<feature type="modified residue" description="4-aspartylphosphate" evidence="1">
    <location>
        <position position="60"/>
    </location>
</feature>
<dbReference type="EMBL" id="JBHTHY010000003">
    <property type="protein sequence ID" value="MFD0797036.1"/>
    <property type="molecule type" value="Genomic_DNA"/>
</dbReference>
<dbReference type="SUPFAM" id="SSF52172">
    <property type="entry name" value="CheY-like"/>
    <property type="match status" value="1"/>
</dbReference>
<dbReference type="Proteomes" id="UP001597012">
    <property type="component" value="Unassembled WGS sequence"/>
</dbReference>
<feature type="domain" description="Response regulatory" evidence="2">
    <location>
        <begin position="4"/>
        <end position="133"/>
    </location>
</feature>
<evidence type="ECO:0000313" key="3">
    <source>
        <dbReference type="EMBL" id="MFD0797036.1"/>
    </source>
</evidence>
<dbReference type="PROSITE" id="PS50110">
    <property type="entry name" value="RESPONSE_REGULATORY"/>
    <property type="match status" value="1"/>
</dbReference>
<dbReference type="InterPro" id="IPR045976">
    <property type="entry name" value="DUF5932"/>
</dbReference>
<comment type="caution">
    <text evidence="3">The sequence shown here is derived from an EMBL/GenBank/DDBJ whole genome shotgun (WGS) entry which is preliminary data.</text>
</comment>
<dbReference type="InterPro" id="IPR011006">
    <property type="entry name" value="CheY-like_superfamily"/>
</dbReference>